<dbReference type="Pfam" id="PF19279">
    <property type="entry name" value="YegS_C"/>
    <property type="match status" value="1"/>
</dbReference>
<evidence type="ECO:0000256" key="5">
    <source>
        <dbReference type="ARBA" id="ARBA00022777"/>
    </source>
</evidence>
<dbReference type="PANTHER" id="PTHR12358">
    <property type="entry name" value="SPHINGOSINE KINASE"/>
    <property type="match status" value="1"/>
</dbReference>
<dbReference type="EMBL" id="JAPNUD010000073">
    <property type="protein sequence ID" value="MDA0643672.1"/>
    <property type="molecule type" value="Genomic_DNA"/>
</dbReference>
<proteinExistence type="inferred from homology"/>
<dbReference type="InterPro" id="IPR045540">
    <property type="entry name" value="YegS/DAGK_C"/>
</dbReference>
<keyword evidence="4" id="KW-0547">Nucleotide-binding</keyword>
<evidence type="ECO:0000313" key="11">
    <source>
        <dbReference type="Proteomes" id="UP001212498"/>
    </source>
</evidence>
<keyword evidence="5 10" id="KW-0418">Kinase</keyword>
<evidence type="ECO:0000256" key="2">
    <source>
        <dbReference type="ARBA" id="ARBA00005983"/>
    </source>
</evidence>
<keyword evidence="7" id="KW-0444">Lipid biosynthesis</keyword>
<dbReference type="InterPro" id="IPR016064">
    <property type="entry name" value="NAD/diacylglycerol_kinase_sf"/>
</dbReference>
<dbReference type="PANTHER" id="PTHR12358:SF54">
    <property type="entry name" value="SPHINGOSINE KINASE RELATED PROTEIN"/>
    <property type="match status" value="1"/>
</dbReference>
<dbReference type="Pfam" id="PF00781">
    <property type="entry name" value="DAGK_cat"/>
    <property type="match status" value="1"/>
</dbReference>
<evidence type="ECO:0000259" key="9">
    <source>
        <dbReference type="PROSITE" id="PS50146"/>
    </source>
</evidence>
<evidence type="ECO:0000256" key="1">
    <source>
        <dbReference type="ARBA" id="ARBA00001946"/>
    </source>
</evidence>
<dbReference type="RefSeq" id="WP_271277894.1">
    <property type="nucleotide sequence ID" value="NZ_BAABFD010000007.1"/>
</dbReference>
<name>A0ABT4T2F9_9ACTN</name>
<gene>
    <name evidence="10" type="ORF">OUY24_23850</name>
</gene>
<dbReference type="SUPFAM" id="SSF111331">
    <property type="entry name" value="NAD kinase/diacylglycerol kinase-like"/>
    <property type="match status" value="1"/>
</dbReference>
<accession>A0ABT4T2F9</accession>
<dbReference type="Gene3D" id="3.40.50.10330">
    <property type="entry name" value="Probable inorganic polyphosphate/atp-NAD kinase, domain 1"/>
    <property type="match status" value="1"/>
</dbReference>
<feature type="domain" description="DAGKc" evidence="9">
    <location>
        <begin position="1"/>
        <end position="127"/>
    </location>
</feature>
<dbReference type="InterPro" id="IPR017438">
    <property type="entry name" value="ATP-NAD_kinase_N"/>
</dbReference>
<organism evidence="10 11">
    <name type="scientific">Nonomuraea ferruginea</name>
    <dbReference type="NCBI Taxonomy" id="46174"/>
    <lineage>
        <taxon>Bacteria</taxon>
        <taxon>Bacillati</taxon>
        <taxon>Actinomycetota</taxon>
        <taxon>Actinomycetes</taxon>
        <taxon>Streptosporangiales</taxon>
        <taxon>Streptosporangiaceae</taxon>
        <taxon>Nonomuraea</taxon>
    </lineage>
</organism>
<evidence type="ECO:0000256" key="7">
    <source>
        <dbReference type="ARBA" id="ARBA00023209"/>
    </source>
</evidence>
<dbReference type="Proteomes" id="UP001212498">
    <property type="component" value="Unassembled WGS sequence"/>
</dbReference>
<evidence type="ECO:0000313" key="10">
    <source>
        <dbReference type="EMBL" id="MDA0643672.1"/>
    </source>
</evidence>
<dbReference type="InterPro" id="IPR050187">
    <property type="entry name" value="Lipid_Phosphate_FormReg"/>
</dbReference>
<keyword evidence="11" id="KW-1185">Reference proteome</keyword>
<reference evidence="10 11" key="1">
    <citation type="submission" date="2022-11" db="EMBL/GenBank/DDBJ databases">
        <title>Nonomuraea corallina sp. nov., a new species of the genus Nonomuraea isolated from sea side sediment in Thai sea.</title>
        <authorList>
            <person name="Ngamcharungchit C."/>
            <person name="Matsumoto A."/>
            <person name="Suriyachadkun C."/>
            <person name="Panbangred W."/>
            <person name="Inahashi Y."/>
            <person name="Intra B."/>
        </authorList>
    </citation>
    <scope>NUCLEOTIDE SEQUENCE [LARGE SCALE GENOMIC DNA]</scope>
    <source>
        <strain evidence="10 11">DSM 43553</strain>
    </source>
</reference>
<comment type="caution">
    <text evidence="10">The sequence shown here is derived from an EMBL/GenBank/DDBJ whole genome shotgun (WGS) entry which is preliminary data.</text>
</comment>
<protein>
    <submittedName>
        <fullName evidence="10">Diacylglycerol kinase family protein</fullName>
    </submittedName>
</protein>
<evidence type="ECO:0000256" key="6">
    <source>
        <dbReference type="ARBA" id="ARBA00022840"/>
    </source>
</evidence>
<dbReference type="PROSITE" id="PS50146">
    <property type="entry name" value="DAGK"/>
    <property type="match status" value="1"/>
</dbReference>
<keyword evidence="7" id="KW-0594">Phospholipid biosynthesis</keyword>
<comment type="cofactor">
    <cofactor evidence="1">
        <name>Mg(2+)</name>
        <dbReference type="ChEBI" id="CHEBI:18420"/>
    </cofactor>
</comment>
<comment type="similarity">
    <text evidence="2">Belongs to the diacylglycerol/lipid kinase family.</text>
</comment>
<dbReference type="GO" id="GO:0016301">
    <property type="term" value="F:kinase activity"/>
    <property type="evidence" value="ECO:0007669"/>
    <property type="project" value="UniProtKB-KW"/>
</dbReference>
<keyword evidence="6" id="KW-0067">ATP-binding</keyword>
<keyword evidence="3" id="KW-0808">Transferase</keyword>
<dbReference type="Gene3D" id="2.60.200.40">
    <property type="match status" value="1"/>
</dbReference>
<keyword evidence="8" id="KW-1208">Phospholipid metabolism</keyword>
<keyword evidence="7" id="KW-0443">Lipid metabolism</keyword>
<dbReference type="SMART" id="SM00046">
    <property type="entry name" value="DAGKc"/>
    <property type="match status" value="1"/>
</dbReference>
<dbReference type="InterPro" id="IPR001206">
    <property type="entry name" value="Diacylglycerol_kinase_cat_dom"/>
</dbReference>
<evidence type="ECO:0000256" key="3">
    <source>
        <dbReference type="ARBA" id="ARBA00022679"/>
    </source>
</evidence>
<evidence type="ECO:0000256" key="4">
    <source>
        <dbReference type="ARBA" id="ARBA00022741"/>
    </source>
</evidence>
<sequence>MAEHGFVVIGNAAAGGVDGTAREEVLDALSGDVVVCDVERPGDIERALAEHPGRVPVVLGGDGTVHAVVAALLTRGELATRPIGLVPLGTGNDLARALGIPLDAREAARALSDGRERTLDLLVDDEGGIVVNAVHVGVGAHASEHAAALKPLLRRAAYAVGALVAGARSKGWRLRVKVDGEPVTDGRRRVLMVGIGNGVSIGGGTPLAPHARPDDGLADVVISYAVSPLARLAFGVLLRRGRHPERADVITVRGRGITVEGEPVAANADGELLPPAPHHAWTLRPAAWSVIVPKEG</sequence>
<evidence type="ECO:0000256" key="8">
    <source>
        <dbReference type="ARBA" id="ARBA00023264"/>
    </source>
</evidence>